<dbReference type="Proteomes" id="UP000567293">
    <property type="component" value="Unassembled WGS sequence"/>
</dbReference>
<gene>
    <name evidence="2" type="ORF">HRJ53_12535</name>
</gene>
<proteinExistence type="predicted"/>
<dbReference type="EMBL" id="JACDQQ010001224">
    <property type="protein sequence ID" value="MBA0085817.1"/>
    <property type="molecule type" value="Genomic_DNA"/>
</dbReference>
<protein>
    <submittedName>
        <fullName evidence="2">Uncharacterized protein</fullName>
    </submittedName>
</protein>
<organism evidence="2 3">
    <name type="scientific">Candidatus Acidiferrum panamense</name>
    <dbReference type="NCBI Taxonomy" id="2741543"/>
    <lineage>
        <taxon>Bacteria</taxon>
        <taxon>Pseudomonadati</taxon>
        <taxon>Acidobacteriota</taxon>
        <taxon>Terriglobia</taxon>
        <taxon>Candidatus Acidiferrales</taxon>
        <taxon>Candidatus Acidiferrum</taxon>
    </lineage>
</organism>
<accession>A0A7V8SXL3</accession>
<sequence>MPGPGRLPRPRPAPRPPPPRPLPVSRPPAQGPGASGGGGALGGAPDANPELLTRGTGPDPEWIIRDFTPGMHVNPTRDAIQEQDLWWMENLQPLASGNVVPSGGAFGFGSANTAATNNGASGVPYYTMLANLGSRIGPSVFQLSCFPDGSAWLTDPTGTGSLLMAAGTLSGNNMTYAVNYTGSTRLGFLIIDPNGYWDYNITAAGVLTKIGATVGTSIATYAGR</sequence>
<name>A0A7V8SXL3_9BACT</name>
<evidence type="ECO:0000256" key="1">
    <source>
        <dbReference type="SAM" id="MobiDB-lite"/>
    </source>
</evidence>
<feature type="compositionally biased region" description="Gly residues" evidence="1">
    <location>
        <begin position="33"/>
        <end position="42"/>
    </location>
</feature>
<feature type="non-terminal residue" evidence="2">
    <location>
        <position position="224"/>
    </location>
</feature>
<feature type="compositionally biased region" description="Pro residues" evidence="1">
    <location>
        <begin position="1"/>
        <end position="30"/>
    </location>
</feature>
<feature type="region of interest" description="Disordered" evidence="1">
    <location>
        <begin position="1"/>
        <end position="63"/>
    </location>
</feature>
<dbReference type="AlphaFoldDB" id="A0A7V8SXL3"/>
<keyword evidence="3" id="KW-1185">Reference proteome</keyword>
<evidence type="ECO:0000313" key="3">
    <source>
        <dbReference type="Proteomes" id="UP000567293"/>
    </source>
</evidence>
<evidence type="ECO:0000313" key="2">
    <source>
        <dbReference type="EMBL" id="MBA0085817.1"/>
    </source>
</evidence>
<comment type="caution">
    <text evidence="2">The sequence shown here is derived from an EMBL/GenBank/DDBJ whole genome shotgun (WGS) entry which is preliminary data.</text>
</comment>
<reference evidence="2" key="1">
    <citation type="submission" date="2020-06" db="EMBL/GenBank/DDBJ databases">
        <title>Legume-microbial interactions unlock mineral nutrients during tropical forest succession.</title>
        <authorList>
            <person name="Epihov D.Z."/>
        </authorList>
    </citation>
    <scope>NUCLEOTIDE SEQUENCE [LARGE SCALE GENOMIC DNA]</scope>
    <source>
        <strain evidence="2">Pan2503</strain>
    </source>
</reference>